<proteinExistence type="inferred from homology"/>
<dbReference type="PANTHER" id="PTHR31223">
    <property type="entry name" value="LOG FAMILY PROTEIN YJL055W"/>
    <property type="match status" value="1"/>
</dbReference>
<organism evidence="4 5">
    <name type="scientific">Zymobacter palmae</name>
    <dbReference type="NCBI Taxonomy" id="33074"/>
    <lineage>
        <taxon>Bacteria</taxon>
        <taxon>Pseudomonadati</taxon>
        <taxon>Pseudomonadota</taxon>
        <taxon>Gammaproteobacteria</taxon>
        <taxon>Oceanospirillales</taxon>
        <taxon>Halomonadaceae</taxon>
        <taxon>Zymobacter group</taxon>
        <taxon>Zymobacter</taxon>
    </lineage>
</organism>
<dbReference type="PANTHER" id="PTHR31223:SF70">
    <property type="entry name" value="LOG FAMILY PROTEIN YJL055W"/>
    <property type="match status" value="1"/>
</dbReference>
<dbReference type="Gene3D" id="3.40.50.450">
    <property type="match status" value="1"/>
</dbReference>
<dbReference type="GO" id="GO:0005829">
    <property type="term" value="C:cytosol"/>
    <property type="evidence" value="ECO:0007669"/>
    <property type="project" value="TreeGrafter"/>
</dbReference>
<comment type="similarity">
    <text evidence="2 3">Belongs to the LOG family.</text>
</comment>
<evidence type="ECO:0000256" key="1">
    <source>
        <dbReference type="ARBA" id="ARBA00000274"/>
    </source>
</evidence>
<dbReference type="OrthoDB" id="9801098at2"/>
<gene>
    <name evidence="4" type="ORF">ZBT109_1507</name>
</gene>
<dbReference type="NCBIfam" id="TIGR00730">
    <property type="entry name" value="Rossman fold protein, TIGR00730 family"/>
    <property type="match status" value="1"/>
</dbReference>
<accession>A0A348HF65</accession>
<dbReference type="InterPro" id="IPR005269">
    <property type="entry name" value="LOG"/>
</dbReference>
<comment type="catalytic activity">
    <reaction evidence="1">
        <text>AMP + H2O = D-ribose 5-phosphate + adenine</text>
        <dbReference type="Rhea" id="RHEA:20129"/>
        <dbReference type="ChEBI" id="CHEBI:15377"/>
        <dbReference type="ChEBI" id="CHEBI:16708"/>
        <dbReference type="ChEBI" id="CHEBI:78346"/>
        <dbReference type="ChEBI" id="CHEBI:456215"/>
        <dbReference type="EC" id="3.2.2.4"/>
    </reaction>
</comment>
<dbReference type="GO" id="GO:0009691">
    <property type="term" value="P:cytokinin biosynthetic process"/>
    <property type="evidence" value="ECO:0007669"/>
    <property type="project" value="UniProtKB-UniRule"/>
</dbReference>
<reference evidence="4 5" key="1">
    <citation type="submission" date="2018-09" db="EMBL/GenBank/DDBJ databases">
        <title>Zymobacter palmae IAM14233 (=T109) whole genome analysis.</title>
        <authorList>
            <person name="Yanase H."/>
        </authorList>
    </citation>
    <scope>NUCLEOTIDE SEQUENCE [LARGE SCALE GENOMIC DNA]</scope>
    <source>
        <strain evidence="4 5">IAM14233</strain>
    </source>
</reference>
<evidence type="ECO:0000256" key="3">
    <source>
        <dbReference type="RuleBase" id="RU363015"/>
    </source>
</evidence>
<dbReference type="GO" id="GO:0008714">
    <property type="term" value="F:AMP nucleosidase activity"/>
    <property type="evidence" value="ECO:0007669"/>
    <property type="project" value="UniProtKB-EC"/>
</dbReference>
<keyword evidence="3" id="KW-0203">Cytokinin biosynthesis</keyword>
<dbReference type="EC" id="3.2.2.n1" evidence="3"/>
<dbReference type="InterPro" id="IPR031100">
    <property type="entry name" value="LOG_fam"/>
</dbReference>
<keyword evidence="3" id="KW-0378">Hydrolase</keyword>
<sequence>MSAICFFCGSAPGNDPLYQRDIAALIETLAQHECSFVYGGGKVGLMGVVADEGLKHGASVTGIIPRHLVDHELAYTGLTELVVTDDMHQRKLAMAQRSDAFIALPGGVGTLEEIFEQWTWSQIGLHAKPCVFFNTGGFFDPLIAFLQKVVDKGFMKPQYLETLIVSDDPDEIVARLKGYTAPVDKWSKVVEA</sequence>
<evidence type="ECO:0000313" key="5">
    <source>
        <dbReference type="Proteomes" id="UP000267342"/>
    </source>
</evidence>
<protein>
    <recommendedName>
        <fullName evidence="3">Cytokinin riboside 5'-monophosphate phosphoribohydrolase</fullName>
        <ecNumber evidence="3">3.2.2.n1</ecNumber>
    </recommendedName>
</protein>
<dbReference type="Proteomes" id="UP000267342">
    <property type="component" value="Chromosome"/>
</dbReference>
<evidence type="ECO:0000313" key="4">
    <source>
        <dbReference type="EMBL" id="BBG30267.1"/>
    </source>
</evidence>
<dbReference type="KEGG" id="zpl:ZBT109_1507"/>
<dbReference type="EMBL" id="AP018933">
    <property type="protein sequence ID" value="BBG30267.1"/>
    <property type="molecule type" value="Genomic_DNA"/>
</dbReference>
<name>A0A348HF65_9GAMM</name>
<dbReference type="Pfam" id="PF03641">
    <property type="entry name" value="Lysine_decarbox"/>
    <property type="match status" value="1"/>
</dbReference>
<keyword evidence="5" id="KW-1185">Reference proteome</keyword>
<dbReference type="SUPFAM" id="SSF102405">
    <property type="entry name" value="MCP/YpsA-like"/>
    <property type="match status" value="1"/>
</dbReference>
<dbReference type="AlphaFoldDB" id="A0A348HF65"/>
<dbReference type="RefSeq" id="WP_027705584.1">
    <property type="nucleotide sequence ID" value="NZ_AP018933.1"/>
</dbReference>
<evidence type="ECO:0000256" key="2">
    <source>
        <dbReference type="ARBA" id="ARBA00006763"/>
    </source>
</evidence>